<organism evidence="5">
    <name type="scientific">Listeria monocytogenes</name>
    <dbReference type="NCBI Taxonomy" id="1639"/>
    <lineage>
        <taxon>Bacteria</taxon>
        <taxon>Bacillati</taxon>
        <taxon>Bacillota</taxon>
        <taxon>Bacilli</taxon>
        <taxon>Bacillales</taxon>
        <taxon>Listeriaceae</taxon>
        <taxon>Listeria</taxon>
    </lineage>
</organism>
<dbReference type="EMBL" id="DAAEQL010000013">
    <property type="protein sequence ID" value="HAA8491774.1"/>
    <property type="molecule type" value="Genomic_DNA"/>
</dbReference>
<dbReference type="Proteomes" id="UP000840039">
    <property type="component" value="Unassembled WGS sequence"/>
</dbReference>
<keyword evidence="1" id="KW-1133">Transmembrane helix</keyword>
<proteinExistence type="predicted"/>
<reference evidence="3" key="2">
    <citation type="submission" date="2019-09" db="EMBL/GenBank/DDBJ databases">
        <authorList>
            <consortium name="GenomeTrakr: Next Generation Sequencing Network for Food Pathogen Tracability"/>
        </authorList>
    </citation>
    <scope>NUCLEOTIDE SEQUENCE</scope>
    <source>
        <strain evidence="2 7">FDA00007096</strain>
        <strain evidence="3">FDA00014666</strain>
    </source>
</reference>
<dbReference type="RefSeq" id="WP_031642455.1">
    <property type="nucleotide sequence ID" value="NZ_CP168882.1"/>
</dbReference>
<keyword evidence="1" id="KW-0472">Membrane</keyword>
<evidence type="ECO:0000313" key="4">
    <source>
        <dbReference type="EMBL" id="ECY9784151.1"/>
    </source>
</evidence>
<dbReference type="EMBL" id="DAAEEB010000016">
    <property type="protein sequence ID" value="HAA8054548.1"/>
    <property type="molecule type" value="Genomic_DNA"/>
</dbReference>
<dbReference type="Proteomes" id="UP000489121">
    <property type="component" value="Unassembled WGS sequence"/>
</dbReference>
<dbReference type="AlphaFoldDB" id="A0A458U1G3"/>
<reference evidence="5" key="4">
    <citation type="submission" date="2019-10" db="EMBL/GenBank/DDBJ databases">
        <authorList>
            <consortium name="NCBI Pathogen Detection Project"/>
        </authorList>
    </citation>
    <scope>NUCLEOTIDE SEQUENCE</scope>
    <source>
        <strain evidence="5">09CEB371LM</strain>
        <strain evidence="6">Sam_F526FDD3-C0F7-43DB-B204-E231FEF9C926</strain>
    </source>
</reference>
<comment type="caution">
    <text evidence="5">The sequence shown here is derived from an EMBL/GenBank/DDBJ whole genome shotgun (WGS) entry which is preliminary data.</text>
</comment>
<evidence type="ECO:0000256" key="1">
    <source>
        <dbReference type="SAM" id="Phobius"/>
    </source>
</evidence>
<dbReference type="InterPro" id="IPR007039">
    <property type="entry name" value="TrbC/VirB2"/>
</dbReference>
<gene>
    <name evidence="2" type="ORF">ARY78_16210</name>
    <name evidence="3" type="ORF">F1F65_15550</name>
    <name evidence="4" type="ORF">F6515_14330</name>
    <name evidence="5" type="ORF">GHH22_15540</name>
    <name evidence="6" type="ORF">GHO09_14855</name>
</gene>
<feature type="transmembrane region" description="Helical" evidence="1">
    <location>
        <begin position="35"/>
        <end position="55"/>
    </location>
</feature>
<evidence type="ECO:0000313" key="3">
    <source>
        <dbReference type="EMBL" id="ECR2347345.1"/>
    </source>
</evidence>
<protein>
    <submittedName>
        <fullName evidence="5">Uncharacterized protein</fullName>
    </submittedName>
</protein>
<dbReference type="EMBL" id="AAKFCP010000040">
    <property type="protein sequence ID" value="ECR2347345.1"/>
    <property type="molecule type" value="Genomic_DNA"/>
</dbReference>
<keyword evidence="1" id="KW-0812">Transmembrane</keyword>
<dbReference type="Proteomes" id="UP000840567">
    <property type="component" value="Unassembled WGS sequence"/>
</dbReference>
<evidence type="ECO:0000313" key="8">
    <source>
        <dbReference type="Proteomes" id="UP000489121"/>
    </source>
</evidence>
<evidence type="ECO:0000313" key="2">
    <source>
        <dbReference type="EMBL" id="EAC5551958.1"/>
    </source>
</evidence>
<dbReference type="EMBL" id="AALGDA010000074">
    <property type="protein sequence ID" value="ECY9784151.1"/>
    <property type="molecule type" value="Genomic_DNA"/>
</dbReference>
<dbReference type="Proteomes" id="UP000365297">
    <property type="component" value="Unassembled WGS sequence"/>
</dbReference>
<evidence type="ECO:0000313" key="9">
    <source>
        <dbReference type="Proteomes" id="UP000840567"/>
    </source>
</evidence>
<feature type="transmembrane region" description="Helical" evidence="1">
    <location>
        <begin position="67"/>
        <end position="89"/>
    </location>
</feature>
<dbReference type="Pfam" id="PF04956">
    <property type="entry name" value="TrbC"/>
    <property type="match status" value="1"/>
</dbReference>
<reference evidence="5 9" key="1">
    <citation type="journal article" date="2018" name="Genome Biol.">
        <title>SKESA: strategic k-mer extension for scrupulous assemblies.</title>
        <authorList>
            <person name="Souvorov A."/>
            <person name="Agarwala R."/>
            <person name="Lipman D.J."/>
        </authorList>
    </citation>
    <scope>NUCLEOTIDE SEQUENCE [LARGE SCALE GENOMIC DNA]</scope>
    <source>
        <strain evidence="5">09CEB371LM</strain>
        <strain evidence="6">Sam_F526FDD3-C0F7-43DB-B204-E231FEF9C926</strain>
    </source>
</reference>
<name>A0A458U1G3_LISMN</name>
<accession>A0A458U1G3</accession>
<evidence type="ECO:0000313" key="6">
    <source>
        <dbReference type="EMBL" id="HAA8491774.1"/>
    </source>
</evidence>
<sequence>MSVWKNVILDYYSRLLAMDWFSNAINAINNLTSKFQPLLIVAAILCLLMAGALFMMGDDMKRSAKGWILGILIGVFIISSCTALINTYAATIKF</sequence>
<evidence type="ECO:0000313" key="5">
    <source>
        <dbReference type="EMBL" id="HAA8054548.1"/>
    </source>
</evidence>
<dbReference type="EMBL" id="AAAIXK010000012">
    <property type="protein sequence ID" value="EAC5551958.1"/>
    <property type="molecule type" value="Genomic_DNA"/>
</dbReference>
<reference evidence="4 8" key="3">
    <citation type="submission" date="2019-09" db="EMBL/GenBank/DDBJ databases">
        <authorList>
            <consortium name="PulseNet: The National Subtyping Network for Foodborne Disease Surveillance"/>
            <person name="Tarr C.L."/>
            <person name="Trees E."/>
            <person name="Katz L.S."/>
            <person name="Carleton-Romer H.A."/>
            <person name="Stroika S."/>
            <person name="Kucerova Z."/>
            <person name="Roache K.F."/>
            <person name="Sabol A.L."/>
            <person name="Besser J."/>
            <person name="Gerner-Smidt P."/>
        </authorList>
    </citation>
    <scope>NUCLEOTIDE SEQUENCE [LARGE SCALE GENOMIC DNA]</scope>
    <source>
        <strain evidence="4 8">PNUSAL005692</strain>
    </source>
</reference>
<evidence type="ECO:0000313" key="7">
    <source>
        <dbReference type="Proteomes" id="UP000365297"/>
    </source>
</evidence>